<dbReference type="InterPro" id="IPR042095">
    <property type="entry name" value="SUMF_sf"/>
</dbReference>
<dbReference type="Pfam" id="PF03781">
    <property type="entry name" value="FGE-sulfatase"/>
    <property type="match status" value="1"/>
</dbReference>
<dbReference type="PANTHER" id="PTHR23150:SF19">
    <property type="entry name" value="FORMYLGLYCINE-GENERATING ENZYME"/>
    <property type="match status" value="1"/>
</dbReference>
<dbReference type="Pfam" id="PF18582">
    <property type="entry name" value="HZS_alpha"/>
    <property type="match status" value="1"/>
</dbReference>
<dbReference type="InterPro" id="IPR038637">
    <property type="entry name" value="NPCBM_sf"/>
</dbReference>
<dbReference type="EMBL" id="JASCXX010000047">
    <property type="protein sequence ID" value="MDI6451694.1"/>
    <property type="molecule type" value="Genomic_DNA"/>
</dbReference>
<accession>A0AAW6U574</accession>
<proteinExistence type="predicted"/>
<gene>
    <name evidence="2" type="ORF">QJ522_21715</name>
</gene>
<evidence type="ECO:0000259" key="1">
    <source>
        <dbReference type="SMART" id="SM00776"/>
    </source>
</evidence>
<dbReference type="Gene3D" id="3.90.1580.10">
    <property type="entry name" value="paralog of FGE (formylglycine-generating enzyme)"/>
    <property type="match status" value="1"/>
</dbReference>
<dbReference type="InterPro" id="IPR011042">
    <property type="entry name" value="6-blade_b-propeller_TolB-like"/>
</dbReference>
<dbReference type="SMART" id="SM00776">
    <property type="entry name" value="NPCBM"/>
    <property type="match status" value="1"/>
</dbReference>
<keyword evidence="3" id="KW-1185">Reference proteome</keyword>
<dbReference type="Pfam" id="PF08305">
    <property type="entry name" value="NPCBM"/>
    <property type="match status" value="2"/>
</dbReference>
<dbReference type="SUPFAM" id="SSF49785">
    <property type="entry name" value="Galactose-binding domain-like"/>
    <property type="match status" value="2"/>
</dbReference>
<dbReference type="Gene3D" id="2.120.10.30">
    <property type="entry name" value="TolB, C-terminal domain"/>
    <property type="match status" value="1"/>
</dbReference>
<evidence type="ECO:0000313" key="3">
    <source>
        <dbReference type="Proteomes" id="UP001431776"/>
    </source>
</evidence>
<organism evidence="2 3">
    <name type="scientific">Anaerobaca lacustris</name>
    <dbReference type="NCBI Taxonomy" id="3044600"/>
    <lineage>
        <taxon>Bacteria</taxon>
        <taxon>Pseudomonadati</taxon>
        <taxon>Planctomycetota</taxon>
        <taxon>Phycisphaerae</taxon>
        <taxon>Sedimentisphaerales</taxon>
        <taxon>Anaerobacaceae</taxon>
        <taxon>Anaerobaca</taxon>
    </lineage>
</organism>
<feature type="domain" description="Glycosyl hydrolase family 98 putative carbohydrate-binding module" evidence="1">
    <location>
        <begin position="120"/>
        <end position="259"/>
    </location>
</feature>
<dbReference type="InterPro" id="IPR040698">
    <property type="entry name" value="HZS_alpha_mid"/>
</dbReference>
<protein>
    <submittedName>
        <fullName evidence="2">SUMF1/EgtB/PvdO family nonheme iron enzyme</fullName>
    </submittedName>
</protein>
<dbReference type="PANTHER" id="PTHR23150">
    <property type="entry name" value="SULFATASE MODIFYING FACTOR 1, 2"/>
    <property type="match status" value="1"/>
</dbReference>
<dbReference type="InterPro" id="IPR008979">
    <property type="entry name" value="Galactose-bd-like_sf"/>
</dbReference>
<sequence>MASATRSDARWYIAIAVLCTLPLVLTLTSQRAVADGVVPGAAWREMVQMAGSAQAALERVPVDGESPSVPFVGEVMRGGQDAMRIDVHIEGWRDLWLIVDDVDDYNHDVANWADARLLDAEGSVTYLGELEPVSVRQGWGQFRRGSSAIDQPLRIGDRTFERGLGTHAVSVIHYRLDAPYERFESWVGVDSSRQEGQGSIRFLVSPTAIAHRTSTKTASPLTCQAALAAFDFEALRLAVTDLTERFASRYPDGPAYLTRLETLHRALHHAAEAESGPPTRQAQRRAIELIVELESLRRQALLANPLLDVDRILLLQRGLLQPHTARSVMGAGIGMPANWQAGVVLPRRNRWNDRLAVLSDLRESPQVEPLFIPEGGRTLTDPVLEFGGHSILFAMEGMEQANWRIFEIASDGSGLRQVTPDDGEDVGHFDPCYLADGDILFTSTAGFMGLPCVFGNAPMVCLYRLDRPTGAVRQLTFEQDSNWSPTPLANGRVLYQRWEYSDIPHSNSRILFHMNPDGTDQREYYGSGSYFPPSFFYAKPVPDHRRKVIGVATGHHGTHRSGRLLLVDPALGRQEATGVIQEIPGRGKKVEPIVRDRLVDGVWPQFLHPYPLCSKYYLVAVKPTPDALWGIYLVDVFDNMLLIHEMEGQALLWPIPMRKTPRPPVLQDRVDLSRPDGTMLIADIYRGGGLDGVPRGTVGALRIFEYYFSYRDVGGLLGSIGLDGPWDIKRVLGTVPVESDGSAYFTVPANTPISIQVLDKQGQALQLMRSWTVAMPGESVSCIGCHETQNEVAPPTIPAAARRAPSQIDGGWATPVRGFNFEREVQPVLDRHCGGCHDGSPRQDGREIPYLKGVQRVTDWRSDIAGSTSPGLLAEGEGFSESYVQLHRYVRRPGIEGDLRMLSPMDFHFSATELGQMLRKGHHGVRLDGQSWERLVTWFDLNAPYHGTWGEIVGGQRADHLRRMQERAHELRAKYAPQGPIADYEDIPEGPPFDRTFVSPPGAETERIPVPEVETWPFDASEARRRQTAASRAAGLRDRFGKTIDLGEGLPFGPVHLGRDDNRQAVDVGPVRLELVLIPGGRFVIGSTDGHADEGPPTAVEVAPFWMARFEITNVQYRLFEPRHESRDESRHGYQFGRRGFFQDAPHQPAVRVSWREARAFCQWLSEKTGVRFDLPTESQWEWAARAGAATDFHFGDVNSDYSRHANLADRVLRAFAQCTSKGDYTRAEPIANPNRYDDWIPRCDRFDDGGLVTVEVGRYGPNPWGLHDMHGNAAEWTRSAYLPYPYREDDGRNDSTRTDVERVARGGSWRDRPHQATASFRRPYQPYHRVFNVGFRVVAPVNPSQ</sequence>
<name>A0AAW6U574_9BACT</name>
<evidence type="ECO:0000313" key="2">
    <source>
        <dbReference type="EMBL" id="MDI6451694.1"/>
    </source>
</evidence>
<dbReference type="GO" id="GO:0120147">
    <property type="term" value="F:formylglycine-generating oxidase activity"/>
    <property type="evidence" value="ECO:0007669"/>
    <property type="project" value="TreeGrafter"/>
</dbReference>
<dbReference type="Gene3D" id="2.60.120.1060">
    <property type="entry name" value="NPCBM/NEW2 domain"/>
    <property type="match status" value="2"/>
</dbReference>
<dbReference type="InterPro" id="IPR005532">
    <property type="entry name" value="SUMF_dom"/>
</dbReference>
<dbReference type="SUPFAM" id="SSF82171">
    <property type="entry name" value="DPP6 N-terminal domain-like"/>
    <property type="match status" value="1"/>
</dbReference>
<comment type="caution">
    <text evidence="2">The sequence shown here is derived from an EMBL/GenBank/DDBJ whole genome shotgun (WGS) entry which is preliminary data.</text>
</comment>
<reference evidence="2" key="1">
    <citation type="submission" date="2023-05" db="EMBL/GenBank/DDBJ databases">
        <title>Anaerotaeda fermentans gen. nov., sp. nov., a novel anaerobic planctomycete of the new family within the order Sedimentisphaerales isolated from Taman Peninsula, Russia.</title>
        <authorList>
            <person name="Khomyakova M.A."/>
            <person name="Merkel A.Y."/>
            <person name="Slobodkin A.I."/>
        </authorList>
    </citation>
    <scope>NUCLEOTIDE SEQUENCE</scope>
    <source>
        <strain evidence="2">M17dextr</strain>
    </source>
</reference>
<dbReference type="InterPro" id="IPR051043">
    <property type="entry name" value="Sulfatase_Mod_Factor_Kinase"/>
</dbReference>
<dbReference type="Proteomes" id="UP001431776">
    <property type="component" value="Unassembled WGS sequence"/>
</dbReference>
<dbReference type="RefSeq" id="WP_349247101.1">
    <property type="nucleotide sequence ID" value="NZ_JASCXX010000047.1"/>
</dbReference>
<dbReference type="InterPro" id="IPR013222">
    <property type="entry name" value="Glyco_hyd_98_carb-bd"/>
</dbReference>
<dbReference type="SUPFAM" id="SSF56436">
    <property type="entry name" value="C-type lectin-like"/>
    <property type="match status" value="1"/>
</dbReference>
<dbReference type="InterPro" id="IPR016187">
    <property type="entry name" value="CTDL_fold"/>
</dbReference>